<proteinExistence type="predicted"/>
<name>X1NN10_9ZZZZ</name>
<dbReference type="EMBL" id="BARV01016889">
    <property type="protein sequence ID" value="GAI31601.1"/>
    <property type="molecule type" value="Genomic_DNA"/>
</dbReference>
<accession>X1NN10</accession>
<comment type="caution">
    <text evidence="1">The sequence shown here is derived from an EMBL/GenBank/DDBJ whole genome shotgun (WGS) entry which is preliminary data.</text>
</comment>
<dbReference type="AlphaFoldDB" id="X1NN10"/>
<sequence length="232" mass="25155">EWGAAEHTAIGDNAPHHTRYTNAEAVAAAKTVKLDDFATPDDNADLNASTTRHGLFKKLDNSINHFLNGKGNWVEVDIPAGGIWTLAETLSPTGVATITSSTFATHDLWMLFIELISDEADWIELRLRLNGVSGNNYTYRTITGTVIAVVNAQTSYHLGRGVNAFKVFGQLLFEGKRGVAASLNMKGGLASLVSLLEMMDGNFNGNVDITSFTVYPSAGNITGKIAIYYYDY</sequence>
<reference evidence="1" key="1">
    <citation type="journal article" date="2014" name="Front. Microbiol.">
        <title>High frequency of phylogenetically diverse reductive dehalogenase-homologous genes in deep subseafloor sedimentary metagenomes.</title>
        <authorList>
            <person name="Kawai M."/>
            <person name="Futagami T."/>
            <person name="Toyoda A."/>
            <person name="Takaki Y."/>
            <person name="Nishi S."/>
            <person name="Hori S."/>
            <person name="Arai W."/>
            <person name="Tsubouchi T."/>
            <person name="Morono Y."/>
            <person name="Uchiyama I."/>
            <person name="Ito T."/>
            <person name="Fujiyama A."/>
            <person name="Inagaki F."/>
            <person name="Takami H."/>
        </authorList>
    </citation>
    <scope>NUCLEOTIDE SEQUENCE</scope>
    <source>
        <strain evidence="1">Expedition CK06-06</strain>
    </source>
</reference>
<protein>
    <submittedName>
        <fullName evidence="1">Uncharacterized protein</fullName>
    </submittedName>
</protein>
<organism evidence="1">
    <name type="scientific">marine sediment metagenome</name>
    <dbReference type="NCBI Taxonomy" id="412755"/>
    <lineage>
        <taxon>unclassified sequences</taxon>
        <taxon>metagenomes</taxon>
        <taxon>ecological metagenomes</taxon>
    </lineage>
</organism>
<evidence type="ECO:0000313" key="1">
    <source>
        <dbReference type="EMBL" id="GAI31601.1"/>
    </source>
</evidence>
<feature type="non-terminal residue" evidence="1">
    <location>
        <position position="1"/>
    </location>
</feature>
<gene>
    <name evidence="1" type="ORF">S06H3_28883</name>
</gene>